<dbReference type="EMBL" id="AP022642">
    <property type="protein sequence ID" value="BCA29732.1"/>
    <property type="molecule type" value="Genomic_DNA"/>
</dbReference>
<accession>A0A679GJZ8</accession>
<evidence type="ECO:0000256" key="1">
    <source>
        <dbReference type="SAM" id="MobiDB-lite"/>
    </source>
</evidence>
<organism evidence="2 3">
    <name type="scientific">Metapseudomonas otitidis</name>
    <dbReference type="NCBI Taxonomy" id="319939"/>
    <lineage>
        <taxon>Bacteria</taxon>
        <taxon>Pseudomonadati</taxon>
        <taxon>Pseudomonadota</taxon>
        <taxon>Gammaproteobacteria</taxon>
        <taxon>Pseudomonadales</taxon>
        <taxon>Pseudomonadaceae</taxon>
        <taxon>Metapseudomonas</taxon>
    </lineage>
</organism>
<gene>
    <name evidence="2" type="ORF">PtoMrB4_37090</name>
</gene>
<feature type="compositionally biased region" description="Polar residues" evidence="1">
    <location>
        <begin position="296"/>
        <end position="305"/>
    </location>
</feature>
<feature type="compositionally biased region" description="Low complexity" evidence="1">
    <location>
        <begin position="279"/>
        <end position="295"/>
    </location>
</feature>
<reference evidence="2 3" key="1">
    <citation type="journal article" date="2020" name="Microbiol. Resour. Announc.">
        <title>Complete genome sequence of Pseudomonas otitidis strain MrB4, isolated from Lake Biwa in Japan.</title>
        <authorList>
            <person name="Miyazaki K."/>
            <person name="Hase E."/>
            <person name="Maruya T."/>
        </authorList>
    </citation>
    <scope>NUCLEOTIDE SEQUENCE [LARGE SCALE GENOMIC DNA]</scope>
    <source>
        <strain evidence="2 3">MrB4</strain>
    </source>
</reference>
<proteinExistence type="predicted"/>
<sequence length="317" mass="36164">MARELGFTCEAAQIPQRDRKVDWNDSHQRRAFIERGLREARYHGSLLLAESAAEKGALMYEWRERHEFHFAFENLLYWFKMDLEKFNKSMRHLEESERQEDQLLNDRQRCDKALRQCGAVVEIANCCPQALYFQRNEVTDESWYYFRVDFLHDEPTVCNTFTGGQVAAASEFKKRLLGMAAGAVFAGTGAQVDRIMRDQLYGLKTVKTIDYIGYSKEHSCYVFGDLAVRGGVLEQANAEGYFEFKQLRLKRCRSRSAWKSPVPIRAAAPSASTDCGPVSAHRASSRWRSGSARCSPSRSVTSTRASLPGRDGRGRRG</sequence>
<evidence type="ECO:0000313" key="2">
    <source>
        <dbReference type="EMBL" id="BCA29732.1"/>
    </source>
</evidence>
<feature type="region of interest" description="Disordered" evidence="1">
    <location>
        <begin position="267"/>
        <end position="317"/>
    </location>
</feature>
<dbReference type="KEGG" id="poj:PtoMrB4_37090"/>
<name>A0A679GJZ8_9GAMM</name>
<protein>
    <submittedName>
        <fullName evidence="2">Uncharacterized protein</fullName>
    </submittedName>
</protein>
<dbReference type="RefSeq" id="WP_394354002.1">
    <property type="nucleotide sequence ID" value="NZ_AP022642.1"/>
</dbReference>
<dbReference type="GeneID" id="96090639"/>
<dbReference type="AlphaFoldDB" id="A0A679GJZ8"/>
<evidence type="ECO:0000313" key="3">
    <source>
        <dbReference type="Proteomes" id="UP000501237"/>
    </source>
</evidence>
<dbReference type="Proteomes" id="UP000501237">
    <property type="component" value="Chromosome"/>
</dbReference>